<dbReference type="Pfam" id="PF00561">
    <property type="entry name" value="Abhydrolase_1"/>
    <property type="match status" value="1"/>
</dbReference>
<accession>A0ABN3TB10</accession>
<keyword evidence="3" id="KW-0378">Hydrolase</keyword>
<dbReference type="EMBL" id="BAAASK010000022">
    <property type="protein sequence ID" value="GAA2695985.1"/>
    <property type="molecule type" value="Genomic_DNA"/>
</dbReference>
<keyword evidence="4" id="KW-1185">Reference proteome</keyword>
<feature type="region of interest" description="Disordered" evidence="1">
    <location>
        <begin position="1"/>
        <end position="79"/>
    </location>
</feature>
<dbReference type="GO" id="GO:0016787">
    <property type="term" value="F:hydrolase activity"/>
    <property type="evidence" value="ECO:0007669"/>
    <property type="project" value="UniProtKB-KW"/>
</dbReference>
<proteinExistence type="predicted"/>
<comment type="caution">
    <text evidence="3">The sequence shown here is derived from an EMBL/GenBank/DDBJ whole genome shotgun (WGS) entry which is preliminary data.</text>
</comment>
<evidence type="ECO:0000259" key="2">
    <source>
        <dbReference type="Pfam" id="PF00561"/>
    </source>
</evidence>
<evidence type="ECO:0000256" key="1">
    <source>
        <dbReference type="SAM" id="MobiDB-lite"/>
    </source>
</evidence>
<dbReference type="InterPro" id="IPR000639">
    <property type="entry name" value="Epox_hydrolase-like"/>
</dbReference>
<dbReference type="PRINTS" id="PR00111">
    <property type="entry name" value="ABHYDROLASE"/>
</dbReference>
<gene>
    <name evidence="3" type="ORF">GCM10010310_58150</name>
</gene>
<dbReference type="InterPro" id="IPR000073">
    <property type="entry name" value="AB_hydrolase_1"/>
</dbReference>
<dbReference type="PANTHER" id="PTHR43194">
    <property type="entry name" value="HYDROLASE ALPHA/BETA FOLD FAMILY"/>
    <property type="match status" value="1"/>
</dbReference>
<dbReference type="InterPro" id="IPR029058">
    <property type="entry name" value="AB_hydrolase_fold"/>
</dbReference>
<evidence type="ECO:0000313" key="3">
    <source>
        <dbReference type="EMBL" id="GAA2695985.1"/>
    </source>
</evidence>
<dbReference type="PANTHER" id="PTHR43194:SF2">
    <property type="entry name" value="PEROXISOMAL MEMBRANE PROTEIN LPX1"/>
    <property type="match status" value="1"/>
</dbReference>
<dbReference type="PRINTS" id="PR00412">
    <property type="entry name" value="EPOXHYDRLASE"/>
</dbReference>
<protein>
    <submittedName>
        <fullName evidence="3">Alpha/beta hydrolase</fullName>
    </submittedName>
</protein>
<dbReference type="Proteomes" id="UP001499989">
    <property type="component" value="Unassembled WGS sequence"/>
</dbReference>
<dbReference type="InterPro" id="IPR050228">
    <property type="entry name" value="Carboxylesterase_BioH"/>
</dbReference>
<reference evidence="3 4" key="1">
    <citation type="journal article" date="2019" name="Int. J. Syst. Evol. Microbiol.">
        <title>The Global Catalogue of Microorganisms (GCM) 10K type strain sequencing project: providing services to taxonomists for standard genome sequencing and annotation.</title>
        <authorList>
            <consortium name="The Broad Institute Genomics Platform"/>
            <consortium name="The Broad Institute Genome Sequencing Center for Infectious Disease"/>
            <person name="Wu L."/>
            <person name="Ma J."/>
        </authorList>
    </citation>
    <scope>NUCLEOTIDE SEQUENCE [LARGE SCALE GENOMIC DNA]</scope>
    <source>
        <strain evidence="3 4">JCM 4531</strain>
    </source>
</reference>
<dbReference type="SUPFAM" id="SSF53474">
    <property type="entry name" value="alpha/beta-Hydrolases"/>
    <property type="match status" value="1"/>
</dbReference>
<dbReference type="Gene3D" id="3.40.50.1820">
    <property type="entry name" value="alpha/beta hydrolase"/>
    <property type="match status" value="1"/>
</dbReference>
<name>A0ABN3TB10_9ACTN</name>
<sequence length="367" mass="39888">MGAGQADFPPFPAGLFDGAAEHAGRQAAQAVGEFGDDGAGDGMGRPDGCDRATVRTSAGARPGQSGRRGNSDRAPEGEGCPVFEEFATRTVRTGEASVFVRYGGEGPPLLLLHGHPRTSATWHRVAPVLVRRGFTVVCPDLRGYGRSRGPEPAADHAPHSKRAVAGDMAGVMQALGHRRFGLVGHDRGAAVALRLVLDHPSAVTRVAFLDGLPLSEHLTRADARFATAWWHWFFFAQPEIPERVIDADPDAWYRGDPEAMGQENHDEWRAATRRPDVVRAMLEDYRAGLTVDRRHEEADRARGARIDCPVLVLWSLRDDLEDLYGDPRAIWRDWADDVRGHGIDAGHHVAEEAPGPLSAALGDFFTD</sequence>
<evidence type="ECO:0000313" key="4">
    <source>
        <dbReference type="Proteomes" id="UP001499989"/>
    </source>
</evidence>
<organism evidence="3 4">
    <name type="scientific">Streptomyces violaceolatus</name>
    <dbReference type="NCBI Taxonomy" id="67378"/>
    <lineage>
        <taxon>Bacteria</taxon>
        <taxon>Bacillati</taxon>
        <taxon>Actinomycetota</taxon>
        <taxon>Actinomycetes</taxon>
        <taxon>Kitasatosporales</taxon>
        <taxon>Streptomycetaceae</taxon>
        <taxon>Streptomyces</taxon>
        <taxon>Streptomyces violaceoruber group</taxon>
    </lineage>
</organism>
<feature type="domain" description="AB hydrolase-1" evidence="2">
    <location>
        <begin position="107"/>
        <end position="325"/>
    </location>
</feature>